<reference evidence="2" key="1">
    <citation type="journal article" date="2022" name="Mol. Ecol. Resour.">
        <title>The genomes of chicory, endive, great burdock and yacon provide insights into Asteraceae palaeo-polyploidization history and plant inulin production.</title>
        <authorList>
            <person name="Fan W."/>
            <person name="Wang S."/>
            <person name="Wang H."/>
            <person name="Wang A."/>
            <person name="Jiang F."/>
            <person name="Liu H."/>
            <person name="Zhao H."/>
            <person name="Xu D."/>
            <person name="Zhang Y."/>
        </authorList>
    </citation>
    <scope>NUCLEOTIDE SEQUENCE [LARGE SCALE GENOMIC DNA]</scope>
    <source>
        <strain evidence="2">cv. Yunnan</strain>
    </source>
</reference>
<evidence type="ECO:0000313" key="1">
    <source>
        <dbReference type="EMBL" id="KAI3811202.1"/>
    </source>
</evidence>
<gene>
    <name evidence="1" type="ORF">L1987_20921</name>
</gene>
<evidence type="ECO:0000313" key="2">
    <source>
        <dbReference type="Proteomes" id="UP001056120"/>
    </source>
</evidence>
<dbReference type="EMBL" id="CM042024">
    <property type="protein sequence ID" value="KAI3811202.1"/>
    <property type="molecule type" value="Genomic_DNA"/>
</dbReference>
<organism evidence="1 2">
    <name type="scientific">Smallanthus sonchifolius</name>
    <dbReference type="NCBI Taxonomy" id="185202"/>
    <lineage>
        <taxon>Eukaryota</taxon>
        <taxon>Viridiplantae</taxon>
        <taxon>Streptophyta</taxon>
        <taxon>Embryophyta</taxon>
        <taxon>Tracheophyta</taxon>
        <taxon>Spermatophyta</taxon>
        <taxon>Magnoliopsida</taxon>
        <taxon>eudicotyledons</taxon>
        <taxon>Gunneridae</taxon>
        <taxon>Pentapetalae</taxon>
        <taxon>asterids</taxon>
        <taxon>campanulids</taxon>
        <taxon>Asterales</taxon>
        <taxon>Asteraceae</taxon>
        <taxon>Asteroideae</taxon>
        <taxon>Heliantheae alliance</taxon>
        <taxon>Millerieae</taxon>
        <taxon>Smallanthus</taxon>
    </lineage>
</organism>
<keyword evidence="2" id="KW-1185">Reference proteome</keyword>
<name>A0ACB9ITN8_9ASTR</name>
<proteinExistence type="predicted"/>
<sequence>MKIPMFDRLESTTIRFWRSFHRPSIQTFVLRITIYFGKPSDSEAIWENKNDCFGRPISSPLGVGFNLVEHISNDNNKTLNWWNMFLITVQVLIDLVQVPFILDRRRRQRLRWIHRFKI</sequence>
<dbReference type="Proteomes" id="UP001056120">
    <property type="component" value="Linkage Group LG07"/>
</dbReference>
<protein>
    <submittedName>
        <fullName evidence="1">Uncharacterized protein</fullName>
    </submittedName>
</protein>
<accession>A0ACB9ITN8</accession>
<reference evidence="1 2" key="2">
    <citation type="journal article" date="2022" name="Mol. Ecol. Resour.">
        <title>The genomes of chicory, endive, great burdock and yacon provide insights into Asteraceae paleo-polyploidization history and plant inulin production.</title>
        <authorList>
            <person name="Fan W."/>
            <person name="Wang S."/>
            <person name="Wang H."/>
            <person name="Wang A."/>
            <person name="Jiang F."/>
            <person name="Liu H."/>
            <person name="Zhao H."/>
            <person name="Xu D."/>
            <person name="Zhang Y."/>
        </authorList>
    </citation>
    <scope>NUCLEOTIDE SEQUENCE [LARGE SCALE GENOMIC DNA]</scope>
    <source>
        <strain evidence="2">cv. Yunnan</strain>
        <tissue evidence="1">Leaves</tissue>
    </source>
</reference>
<comment type="caution">
    <text evidence="1">The sequence shown here is derived from an EMBL/GenBank/DDBJ whole genome shotgun (WGS) entry which is preliminary data.</text>
</comment>